<keyword evidence="2" id="KW-1185">Reference proteome</keyword>
<name>A0A7I8VF60_9ANNE</name>
<organism evidence="1 2">
    <name type="scientific">Dimorphilus gyrociliatus</name>
    <dbReference type="NCBI Taxonomy" id="2664684"/>
    <lineage>
        <taxon>Eukaryota</taxon>
        <taxon>Metazoa</taxon>
        <taxon>Spiralia</taxon>
        <taxon>Lophotrochozoa</taxon>
        <taxon>Annelida</taxon>
        <taxon>Polychaeta</taxon>
        <taxon>Polychaeta incertae sedis</taxon>
        <taxon>Dinophilidae</taxon>
        <taxon>Dimorphilus</taxon>
    </lineage>
</organism>
<dbReference type="AlphaFoldDB" id="A0A7I8VF60"/>
<sequence length="338" mass="38759">MSIEKIYAIIIYVHLLVKFTDSTVFKSCSEAIVTNQANGFYDIQPIEYGSITNIYCQVVNDIHIESTLGNNFEENTTINGYEFQYSYKRTIMYGNFNETQMDEYLRTAGTCSQTMYFYNYFSHLSFTHFIFWDGLIVNYNDAPDGICKCFLRQVCDEDASNELTCRDAGNETHSPSFNHTGKFSVLPQRLPLKKIEAGDTGTDPTGHDEIIHFAVGKLKCSKRLTAKLTVNHFHQCENEKLHVLLDESVSTCMKFKASDFYLNIQTEVNHRKFKILGSNSQCLKFGMVSKDENDRTRQCTTIDNCVYNCLASPIKQYFLYSLDLIGDVEICEIVLLPF</sequence>
<dbReference type="EMBL" id="CAJFCJ010000005">
    <property type="protein sequence ID" value="CAD5114591.1"/>
    <property type="molecule type" value="Genomic_DNA"/>
</dbReference>
<proteinExistence type="predicted"/>
<comment type="caution">
    <text evidence="1">The sequence shown here is derived from an EMBL/GenBank/DDBJ whole genome shotgun (WGS) entry which is preliminary data.</text>
</comment>
<accession>A0A7I8VF60</accession>
<evidence type="ECO:0000313" key="1">
    <source>
        <dbReference type="EMBL" id="CAD5114591.1"/>
    </source>
</evidence>
<dbReference type="Proteomes" id="UP000549394">
    <property type="component" value="Unassembled WGS sequence"/>
</dbReference>
<reference evidence="1 2" key="1">
    <citation type="submission" date="2020-08" db="EMBL/GenBank/DDBJ databases">
        <authorList>
            <person name="Hejnol A."/>
        </authorList>
    </citation>
    <scope>NUCLEOTIDE SEQUENCE [LARGE SCALE GENOMIC DNA]</scope>
</reference>
<gene>
    <name evidence="1" type="ORF">DGYR_LOCUS3419</name>
</gene>
<protein>
    <submittedName>
        <fullName evidence="1">Uncharacterized protein</fullName>
    </submittedName>
</protein>
<evidence type="ECO:0000313" key="2">
    <source>
        <dbReference type="Proteomes" id="UP000549394"/>
    </source>
</evidence>